<dbReference type="OrthoDB" id="1862401at2759"/>
<dbReference type="STRING" id="3750.A0A498HQX4"/>
<dbReference type="Gramene" id="mRNA:MD15G0330000">
    <property type="protein sequence ID" value="mRNA:MD15G0330000"/>
    <property type="gene ID" value="MD15G0330000"/>
</dbReference>
<protein>
    <submittedName>
        <fullName evidence="2">Uncharacterized protein</fullName>
    </submittedName>
</protein>
<dbReference type="EMBL" id="RDQH01000341">
    <property type="protein sequence ID" value="RXH73866.1"/>
    <property type="molecule type" value="Genomic_DNA"/>
</dbReference>
<proteinExistence type="inferred from homology"/>
<dbReference type="PANTHER" id="PTHR31642">
    <property type="entry name" value="TRICHOTHECENE 3-O-ACETYLTRANSFERASE"/>
    <property type="match status" value="1"/>
</dbReference>
<keyword evidence="3" id="KW-1185">Reference proteome</keyword>
<gene>
    <name evidence="2" type="ORF">DVH24_016688</name>
</gene>
<evidence type="ECO:0000256" key="1">
    <source>
        <dbReference type="ARBA" id="ARBA00009861"/>
    </source>
</evidence>
<accession>A0A498HQX4</accession>
<evidence type="ECO:0000313" key="3">
    <source>
        <dbReference type="Proteomes" id="UP000290289"/>
    </source>
</evidence>
<name>A0A498HQX4_MALDO</name>
<dbReference type="SMR" id="A0A498HQX4"/>
<dbReference type="Gene3D" id="3.30.559.10">
    <property type="entry name" value="Chloramphenicol acetyltransferase-like domain"/>
    <property type="match status" value="2"/>
</dbReference>
<organism evidence="2 3">
    <name type="scientific">Malus domestica</name>
    <name type="common">Apple</name>
    <name type="synonym">Pyrus malus</name>
    <dbReference type="NCBI Taxonomy" id="3750"/>
    <lineage>
        <taxon>Eukaryota</taxon>
        <taxon>Viridiplantae</taxon>
        <taxon>Streptophyta</taxon>
        <taxon>Embryophyta</taxon>
        <taxon>Tracheophyta</taxon>
        <taxon>Spermatophyta</taxon>
        <taxon>Magnoliopsida</taxon>
        <taxon>eudicotyledons</taxon>
        <taxon>Gunneridae</taxon>
        <taxon>Pentapetalae</taxon>
        <taxon>rosids</taxon>
        <taxon>fabids</taxon>
        <taxon>Rosales</taxon>
        <taxon>Rosaceae</taxon>
        <taxon>Amygdaloideae</taxon>
        <taxon>Maleae</taxon>
        <taxon>Malus</taxon>
    </lineage>
</organism>
<dbReference type="PANTHER" id="PTHR31642:SF259">
    <property type="entry name" value="PROTEIN ECERIFERUM 2"/>
    <property type="match status" value="1"/>
</dbReference>
<sequence length="444" mass="48909">MGSTNINCLNNSGTRLSSVVPATVTSDRNKVHELTDMDLAMKLHYIKGVYLFKSEAVEGLTIYDLKKPIFQLLQLYFTASGRIRRSETGRPFIRCNDSGVRIVEAHCEETVDELLAMAIEDSSAFNGLAYNQVLGPDLGFSPLVFVQFTWFKCGGMSVGLSWAHVLGDAFSASDFINMWGKFMAGHAPPKSPRPPEPGRRSQLQTLSIPGTPCSLKRVDSVGDHWLTTNSCQTKTHTFHISAKKLDHLLSSISCPPSQSAKFSAFEVLSAVIWKSLSKTKKENSEKIQIVTICAKNSRERELELPSNDMVFSTVEADFSVAKADVSKLAELIVNKRAEENGIIREVVRRDNGNSDFIAYGAKLTFVNLEEAEIYGLELKGQKPVYANYTIDGVGDEGGVLVLPAGPKYGKDKARANEGHLVTAILPENQLAQLRNELETEWSIA</sequence>
<reference evidence="2 3" key="1">
    <citation type="submission" date="2018-10" db="EMBL/GenBank/DDBJ databases">
        <title>A high-quality apple genome assembly.</title>
        <authorList>
            <person name="Hu J."/>
        </authorList>
    </citation>
    <scope>NUCLEOTIDE SEQUENCE [LARGE SCALE GENOMIC DNA]</scope>
    <source>
        <strain evidence="3">cv. HFTH1</strain>
        <tissue evidence="2">Young leaf</tissue>
    </source>
</reference>
<dbReference type="Pfam" id="PF02458">
    <property type="entry name" value="Transferase"/>
    <property type="match status" value="1"/>
</dbReference>
<dbReference type="AlphaFoldDB" id="A0A498HQX4"/>
<comment type="similarity">
    <text evidence="1">Belongs to the plant acyltransferase family.</text>
</comment>
<dbReference type="KEGG" id="mdm:103425270"/>
<dbReference type="GO" id="GO:0016747">
    <property type="term" value="F:acyltransferase activity, transferring groups other than amino-acyl groups"/>
    <property type="evidence" value="ECO:0007669"/>
    <property type="project" value="TreeGrafter"/>
</dbReference>
<comment type="caution">
    <text evidence="2">The sequence shown here is derived from an EMBL/GenBank/DDBJ whole genome shotgun (WGS) entry which is preliminary data.</text>
</comment>
<dbReference type="Proteomes" id="UP000290289">
    <property type="component" value="Chromosome 15"/>
</dbReference>
<dbReference type="InterPro" id="IPR023213">
    <property type="entry name" value="CAT-like_dom_sf"/>
</dbReference>
<evidence type="ECO:0000313" key="2">
    <source>
        <dbReference type="EMBL" id="RXH73866.1"/>
    </source>
</evidence>
<dbReference type="InterPro" id="IPR050317">
    <property type="entry name" value="Plant_Fungal_Acyltransferase"/>
</dbReference>